<comment type="caution">
    <text evidence="1">The sequence shown here is derived from an EMBL/GenBank/DDBJ whole genome shotgun (WGS) entry which is preliminary data.</text>
</comment>
<gene>
    <name evidence="1" type="ORF">A2519_11270</name>
</gene>
<reference evidence="1 2" key="1">
    <citation type="journal article" date="2016" name="Nat. Commun.">
        <title>Thousands of microbial genomes shed light on interconnected biogeochemical processes in an aquifer system.</title>
        <authorList>
            <person name="Anantharaman K."/>
            <person name="Brown C.T."/>
            <person name="Hug L.A."/>
            <person name="Sharon I."/>
            <person name="Castelle C.J."/>
            <person name="Probst A.J."/>
            <person name="Thomas B.C."/>
            <person name="Singh A."/>
            <person name="Wilkins M.J."/>
            <person name="Karaoz U."/>
            <person name="Brodie E.L."/>
            <person name="Williams K.H."/>
            <person name="Hubbard S.S."/>
            <person name="Banfield J.F."/>
        </authorList>
    </citation>
    <scope>NUCLEOTIDE SEQUENCE [LARGE SCALE GENOMIC DNA]</scope>
</reference>
<dbReference type="Proteomes" id="UP000179243">
    <property type="component" value="Unassembled WGS sequence"/>
</dbReference>
<evidence type="ECO:0008006" key="3">
    <source>
        <dbReference type="Google" id="ProtNLM"/>
    </source>
</evidence>
<accession>A0A1F7F7I4</accession>
<dbReference type="AlphaFoldDB" id="A0A1F7F7I4"/>
<dbReference type="NCBIfam" id="NF007714">
    <property type="entry name" value="PRK10410.1-2"/>
    <property type="match status" value="1"/>
</dbReference>
<dbReference type="Pfam" id="PF11756">
    <property type="entry name" value="YgbA_NO"/>
    <property type="match status" value="1"/>
</dbReference>
<evidence type="ECO:0000313" key="1">
    <source>
        <dbReference type="EMBL" id="OGK02634.1"/>
    </source>
</evidence>
<evidence type="ECO:0000313" key="2">
    <source>
        <dbReference type="Proteomes" id="UP000179243"/>
    </source>
</evidence>
<name>A0A1F7F7I4_UNCRA</name>
<organism evidence="1 2">
    <name type="scientific">Candidatus Raymondbacteria bacterium RIFOXYD12_FULL_49_13</name>
    <dbReference type="NCBI Taxonomy" id="1817890"/>
    <lineage>
        <taxon>Bacteria</taxon>
        <taxon>Raymondiibacteriota</taxon>
    </lineage>
</organism>
<dbReference type="InterPro" id="IPR020483">
    <property type="entry name" value="Uncharacterised_YgbA"/>
</dbReference>
<protein>
    <recommendedName>
        <fullName evidence="3">Nitrous oxide-stimulated promoter</fullName>
    </recommendedName>
</protein>
<proteinExistence type="predicted"/>
<dbReference type="EMBL" id="MFYX01000104">
    <property type="protein sequence ID" value="OGK02634.1"/>
    <property type="molecule type" value="Genomic_DNA"/>
</dbReference>
<sequence>MVSLYCQDNHNQRHAFCPDCALLQDYALKQIEKCPFGENKPACSKCRVHCFSPEMRESVRAVMRYAGPRMLLRHPFLALLHLLDQGRSKPGTT</sequence>